<dbReference type="HAMAP" id="MF_00412">
    <property type="entry name" value="ProA"/>
    <property type="match status" value="1"/>
</dbReference>
<dbReference type="InterPro" id="IPR020593">
    <property type="entry name" value="G-glutamylP_reductase_CS"/>
</dbReference>
<dbReference type="EC" id="1.2.1.41" evidence="7"/>
<dbReference type="Gene3D" id="3.40.309.10">
    <property type="entry name" value="Aldehyde Dehydrogenase, Chain A, domain 2"/>
    <property type="match status" value="1"/>
</dbReference>
<dbReference type="PANTHER" id="PTHR11063">
    <property type="entry name" value="GLUTAMATE SEMIALDEHYDE DEHYDROGENASE"/>
    <property type="match status" value="1"/>
</dbReference>
<dbReference type="UniPathway" id="UPA00098">
    <property type="reaction ID" value="UER00360"/>
</dbReference>
<dbReference type="FunFam" id="3.40.309.10:FF:000006">
    <property type="entry name" value="Gamma-glutamyl phosphate reductase"/>
    <property type="match status" value="1"/>
</dbReference>
<comment type="pathway">
    <text evidence="1 7">Amino-acid biosynthesis; L-proline biosynthesis; L-glutamate 5-semialdehyde from L-glutamate: step 2/2.</text>
</comment>
<comment type="similarity">
    <text evidence="7">Belongs to the gamma-glutamyl phosphate reductase family.</text>
</comment>
<organism evidence="9 10">
    <name type="scientific">Alteribacillus bidgolensis</name>
    <dbReference type="NCBI Taxonomy" id="930129"/>
    <lineage>
        <taxon>Bacteria</taxon>
        <taxon>Bacillati</taxon>
        <taxon>Bacillota</taxon>
        <taxon>Bacilli</taxon>
        <taxon>Bacillales</taxon>
        <taxon>Bacillaceae</taxon>
        <taxon>Alteribacillus</taxon>
    </lineage>
</organism>
<evidence type="ECO:0000256" key="6">
    <source>
        <dbReference type="ARBA" id="ARBA00049024"/>
    </source>
</evidence>
<dbReference type="InterPro" id="IPR016163">
    <property type="entry name" value="Ald_DH_C"/>
</dbReference>
<evidence type="ECO:0000313" key="9">
    <source>
        <dbReference type="EMBL" id="SDH90341.1"/>
    </source>
</evidence>
<evidence type="ECO:0000256" key="3">
    <source>
        <dbReference type="ARBA" id="ARBA00022650"/>
    </source>
</evidence>
<keyword evidence="2 7" id="KW-0028">Amino-acid biosynthesis</keyword>
<dbReference type="PANTHER" id="PTHR11063:SF8">
    <property type="entry name" value="DELTA-1-PYRROLINE-5-CARBOXYLATE SYNTHASE"/>
    <property type="match status" value="1"/>
</dbReference>
<keyword evidence="7" id="KW-0963">Cytoplasm</keyword>
<dbReference type="CDD" id="cd07079">
    <property type="entry name" value="ALDH_F18-19_ProA-GPR"/>
    <property type="match status" value="1"/>
</dbReference>
<dbReference type="GO" id="GO:0050661">
    <property type="term" value="F:NADP binding"/>
    <property type="evidence" value="ECO:0007669"/>
    <property type="project" value="InterPro"/>
</dbReference>
<dbReference type="Pfam" id="PF00171">
    <property type="entry name" value="Aldedh"/>
    <property type="match status" value="1"/>
</dbReference>
<keyword evidence="10" id="KW-1185">Reference proteome</keyword>
<sequence>MGVMLEQGKKAKKAAEQISQLTTEEKNNLLHAMSVQLETDTQDILAENEKDLLAGEKNGLSIALLDRLRLSTDRIKSMAEGFRQVASLNDPIGEEIESWDRPNGLHIQSIRVPLGVAGIIYEARPNVTADAAGLCLKTGNAAFLRGSSSAYHSNKAIVASIHKALRSQNIPTDAVQLAEDTSREAASEMFSMNEYLDVLIPRGGAGLIQAVVKHSSVPVLETGVGNCHVYIDETADKEMGISIAVNAKTQRPSVCNAAETILVNKTWAEQNGKELIETLFDKGVEIRGDTVIQSLHPNVQQASTEDWKDEYLDLIAAVKSVENTEEAIDHIKQFGTGHSEAIITETEQNKTMFLSQLDAAALYHNASTRFTDGDEFGFGAEIGISTQKLHARGPMGLKALTSSKYIISGSGQIKE</sequence>
<dbReference type="GO" id="GO:0004350">
    <property type="term" value="F:glutamate-5-semialdehyde dehydrogenase activity"/>
    <property type="evidence" value="ECO:0007669"/>
    <property type="project" value="UniProtKB-UniRule"/>
</dbReference>
<keyword evidence="4 7" id="KW-0521">NADP</keyword>
<dbReference type="Proteomes" id="UP000199017">
    <property type="component" value="Unassembled WGS sequence"/>
</dbReference>
<name>A0A1G8G7U8_9BACI</name>
<dbReference type="SUPFAM" id="SSF53720">
    <property type="entry name" value="ALDH-like"/>
    <property type="match status" value="1"/>
</dbReference>
<dbReference type="NCBIfam" id="TIGR00407">
    <property type="entry name" value="proA"/>
    <property type="match status" value="1"/>
</dbReference>
<dbReference type="GO" id="GO:0005737">
    <property type="term" value="C:cytoplasm"/>
    <property type="evidence" value="ECO:0007669"/>
    <property type="project" value="UniProtKB-SubCell"/>
</dbReference>
<dbReference type="RefSeq" id="WP_091582778.1">
    <property type="nucleotide sequence ID" value="NZ_FNDU01000003.1"/>
</dbReference>
<dbReference type="Gene3D" id="3.40.605.10">
    <property type="entry name" value="Aldehyde Dehydrogenase, Chain A, domain 1"/>
    <property type="match status" value="1"/>
</dbReference>
<gene>
    <name evidence="7" type="primary">proA</name>
    <name evidence="9" type="ORF">SAMN05216352_103258</name>
</gene>
<comment type="catalytic activity">
    <reaction evidence="6 7">
        <text>L-glutamate 5-semialdehyde + phosphate + NADP(+) = L-glutamyl 5-phosphate + NADPH + H(+)</text>
        <dbReference type="Rhea" id="RHEA:19541"/>
        <dbReference type="ChEBI" id="CHEBI:15378"/>
        <dbReference type="ChEBI" id="CHEBI:43474"/>
        <dbReference type="ChEBI" id="CHEBI:57783"/>
        <dbReference type="ChEBI" id="CHEBI:58066"/>
        <dbReference type="ChEBI" id="CHEBI:58274"/>
        <dbReference type="ChEBI" id="CHEBI:58349"/>
        <dbReference type="EC" id="1.2.1.41"/>
    </reaction>
</comment>
<protein>
    <recommendedName>
        <fullName evidence="7">Gamma-glutamyl phosphate reductase</fullName>
        <shortName evidence="7">GPR</shortName>
        <ecNumber evidence="7">1.2.1.41</ecNumber>
    </recommendedName>
    <alternativeName>
        <fullName evidence="7">Glutamate-5-semialdehyde dehydrogenase</fullName>
    </alternativeName>
    <alternativeName>
        <fullName evidence="7">Glutamyl-gamma-semialdehyde dehydrogenase</fullName>
        <shortName evidence="7">GSA dehydrogenase</shortName>
    </alternativeName>
</protein>
<evidence type="ECO:0000256" key="1">
    <source>
        <dbReference type="ARBA" id="ARBA00004985"/>
    </source>
</evidence>
<proteinExistence type="inferred from homology"/>
<feature type="domain" description="Aldehyde dehydrogenase" evidence="8">
    <location>
        <begin position="9"/>
        <end position="278"/>
    </location>
</feature>
<dbReference type="InterPro" id="IPR015590">
    <property type="entry name" value="Aldehyde_DH_dom"/>
</dbReference>
<dbReference type="EMBL" id="FNDU01000003">
    <property type="protein sequence ID" value="SDH90341.1"/>
    <property type="molecule type" value="Genomic_DNA"/>
</dbReference>
<dbReference type="STRING" id="930129.SAMN05216352_103258"/>
<dbReference type="InterPro" id="IPR000965">
    <property type="entry name" value="GPR_dom"/>
</dbReference>
<evidence type="ECO:0000256" key="2">
    <source>
        <dbReference type="ARBA" id="ARBA00022605"/>
    </source>
</evidence>
<accession>A0A1G8G7U8</accession>
<dbReference type="InterPro" id="IPR016162">
    <property type="entry name" value="Ald_DH_N"/>
</dbReference>
<dbReference type="PIRSF" id="PIRSF000151">
    <property type="entry name" value="GPR"/>
    <property type="match status" value="1"/>
</dbReference>
<dbReference type="AlphaFoldDB" id="A0A1G8G7U8"/>
<dbReference type="OrthoDB" id="9809970at2"/>
<comment type="function">
    <text evidence="7">Catalyzes the NADPH-dependent reduction of L-glutamate 5-phosphate into L-glutamate 5-semialdehyde and phosphate. The product spontaneously undergoes cyclization to form 1-pyrroline-5-carboxylate.</text>
</comment>
<evidence type="ECO:0000313" key="10">
    <source>
        <dbReference type="Proteomes" id="UP000199017"/>
    </source>
</evidence>
<comment type="subcellular location">
    <subcellularLocation>
        <location evidence="7">Cytoplasm</location>
    </subcellularLocation>
</comment>
<keyword evidence="3 7" id="KW-0641">Proline biosynthesis</keyword>
<dbReference type="InterPro" id="IPR016161">
    <property type="entry name" value="Ald_DH/histidinol_DH"/>
</dbReference>
<dbReference type="GO" id="GO:0055129">
    <property type="term" value="P:L-proline biosynthetic process"/>
    <property type="evidence" value="ECO:0007669"/>
    <property type="project" value="UniProtKB-UniRule"/>
</dbReference>
<reference evidence="9 10" key="1">
    <citation type="submission" date="2016-10" db="EMBL/GenBank/DDBJ databases">
        <authorList>
            <person name="de Groot N.N."/>
        </authorList>
    </citation>
    <scope>NUCLEOTIDE SEQUENCE [LARGE SCALE GENOMIC DNA]</scope>
    <source>
        <strain evidence="10">P4B,CCM 7963,CECT 7998,DSM 25260,IBRC-M 10614,KCTC 13821</strain>
    </source>
</reference>
<evidence type="ECO:0000256" key="5">
    <source>
        <dbReference type="ARBA" id="ARBA00023002"/>
    </source>
</evidence>
<evidence type="ECO:0000259" key="8">
    <source>
        <dbReference type="Pfam" id="PF00171"/>
    </source>
</evidence>
<dbReference type="NCBIfam" id="NF001221">
    <property type="entry name" value="PRK00197.1"/>
    <property type="match status" value="1"/>
</dbReference>
<dbReference type="InterPro" id="IPR012134">
    <property type="entry name" value="Glu-5-SA_DH"/>
</dbReference>
<keyword evidence="5 7" id="KW-0560">Oxidoreductase</keyword>
<dbReference type="PROSITE" id="PS01223">
    <property type="entry name" value="PROA"/>
    <property type="match status" value="1"/>
</dbReference>
<evidence type="ECO:0000256" key="4">
    <source>
        <dbReference type="ARBA" id="ARBA00022857"/>
    </source>
</evidence>
<evidence type="ECO:0000256" key="7">
    <source>
        <dbReference type="HAMAP-Rule" id="MF_00412"/>
    </source>
</evidence>